<dbReference type="SUPFAM" id="SSF52467">
    <property type="entry name" value="DHS-like NAD/FAD-binding domain"/>
    <property type="match status" value="1"/>
</dbReference>
<dbReference type="Proteomes" id="UP000823860">
    <property type="component" value="Unassembled WGS sequence"/>
</dbReference>
<gene>
    <name evidence="1" type="ORF">H9785_00195</name>
</gene>
<proteinExistence type="predicted"/>
<evidence type="ECO:0000313" key="1">
    <source>
        <dbReference type="EMBL" id="HJA82384.1"/>
    </source>
</evidence>
<sequence length="235" mass="26897">MNEIQQAAQAIARADALLIGASNGLSIAEGYHVFANNEMFRRQFGDFQQQYGIQNVIEGCFYRYPKESVRSEFLQRLVQHWVKDYRPSPVMENLLSIVGNKDYFILTSNADTHLELSGFDTEKVFEVEGTFEDLLEHRPPKDKSRQANEFLRRYSGKHIVILELGIGQHNRLIKQPLMQLTADEPHVVYITLNLASELHIPDAITHKSIGLAGDIAVMLQELKNELYQNGTYFQV</sequence>
<organism evidence="1 2">
    <name type="scientific">Candidatus Bacteroides intestinavium</name>
    <dbReference type="NCBI Taxonomy" id="2838469"/>
    <lineage>
        <taxon>Bacteria</taxon>
        <taxon>Pseudomonadati</taxon>
        <taxon>Bacteroidota</taxon>
        <taxon>Bacteroidia</taxon>
        <taxon>Bacteroidales</taxon>
        <taxon>Bacteroidaceae</taxon>
        <taxon>Bacteroides</taxon>
    </lineage>
</organism>
<accession>A0A9D2KST0</accession>
<reference evidence="1" key="2">
    <citation type="submission" date="2021-04" db="EMBL/GenBank/DDBJ databases">
        <authorList>
            <person name="Gilroy R."/>
        </authorList>
    </citation>
    <scope>NUCLEOTIDE SEQUENCE</scope>
    <source>
        <strain evidence="1">ChiHecec1B25-7008</strain>
    </source>
</reference>
<dbReference type="InterPro" id="IPR029035">
    <property type="entry name" value="DHS-like_NAD/FAD-binding_dom"/>
</dbReference>
<name>A0A9D2KST0_9BACE</name>
<comment type="caution">
    <text evidence="1">The sequence shown here is derived from an EMBL/GenBank/DDBJ whole genome shotgun (WGS) entry which is preliminary data.</text>
</comment>
<evidence type="ECO:0000313" key="2">
    <source>
        <dbReference type="Proteomes" id="UP000823860"/>
    </source>
</evidence>
<protein>
    <submittedName>
        <fullName evidence="1">Uncharacterized protein</fullName>
    </submittedName>
</protein>
<reference evidence="1" key="1">
    <citation type="journal article" date="2021" name="PeerJ">
        <title>Extensive microbial diversity within the chicken gut microbiome revealed by metagenomics and culture.</title>
        <authorList>
            <person name="Gilroy R."/>
            <person name="Ravi A."/>
            <person name="Getino M."/>
            <person name="Pursley I."/>
            <person name="Horton D.L."/>
            <person name="Alikhan N.F."/>
            <person name="Baker D."/>
            <person name="Gharbi K."/>
            <person name="Hall N."/>
            <person name="Watson M."/>
            <person name="Adriaenssens E.M."/>
            <person name="Foster-Nyarko E."/>
            <person name="Jarju S."/>
            <person name="Secka A."/>
            <person name="Antonio M."/>
            <person name="Oren A."/>
            <person name="Chaudhuri R.R."/>
            <person name="La Ragione R."/>
            <person name="Hildebrand F."/>
            <person name="Pallen M.J."/>
        </authorList>
    </citation>
    <scope>NUCLEOTIDE SEQUENCE</scope>
    <source>
        <strain evidence="1">ChiHecec1B25-7008</strain>
    </source>
</reference>
<dbReference type="EMBL" id="DWZE01000002">
    <property type="protein sequence ID" value="HJA82384.1"/>
    <property type="molecule type" value="Genomic_DNA"/>
</dbReference>
<dbReference type="AlphaFoldDB" id="A0A9D2KST0"/>